<protein>
    <submittedName>
        <fullName evidence="4">Diguanylate cyclase</fullName>
    </submittedName>
</protein>
<dbReference type="NCBIfam" id="TIGR00254">
    <property type="entry name" value="GGDEF"/>
    <property type="match status" value="1"/>
</dbReference>
<proteinExistence type="predicted"/>
<dbReference type="Gene3D" id="3.30.70.270">
    <property type="match status" value="1"/>
</dbReference>
<evidence type="ECO:0000259" key="2">
    <source>
        <dbReference type="PROSITE" id="PS50113"/>
    </source>
</evidence>
<gene>
    <name evidence="4" type="ORF">ENV52_09505</name>
</gene>
<dbReference type="PANTHER" id="PTHR46663">
    <property type="entry name" value="DIGUANYLATE CYCLASE DGCT-RELATED"/>
    <property type="match status" value="1"/>
</dbReference>
<feature type="domain" description="PAC" evidence="2">
    <location>
        <begin position="97"/>
        <end position="149"/>
    </location>
</feature>
<dbReference type="Gene3D" id="3.30.450.20">
    <property type="entry name" value="PAS domain"/>
    <property type="match status" value="1"/>
</dbReference>
<feature type="domain" description="PAS" evidence="1">
    <location>
        <begin position="18"/>
        <end position="63"/>
    </location>
</feature>
<dbReference type="NCBIfam" id="TIGR00229">
    <property type="entry name" value="sensory_box"/>
    <property type="match status" value="1"/>
</dbReference>
<dbReference type="SUPFAM" id="SSF55785">
    <property type="entry name" value="PYP-like sensor domain (PAS domain)"/>
    <property type="match status" value="1"/>
</dbReference>
<dbReference type="SMART" id="SM00091">
    <property type="entry name" value="PAS"/>
    <property type="match status" value="1"/>
</dbReference>
<dbReference type="PROSITE" id="PS50887">
    <property type="entry name" value="GGDEF"/>
    <property type="match status" value="1"/>
</dbReference>
<dbReference type="InterPro" id="IPR035965">
    <property type="entry name" value="PAS-like_dom_sf"/>
</dbReference>
<dbReference type="InterPro" id="IPR052163">
    <property type="entry name" value="DGC-Regulatory_Protein"/>
</dbReference>
<sequence length="315" mass="35716">MQSLTKRQPGGNRPQQGSSAFFEELLDNLYDGVYYVDLDRRITYWNKAAETITGYSRQEILGKKCSDNILRHVDERGTCLCLNTCPLAHTIADGQPRQISVYLHHKEGHRLPVLVRVSPLRNGRGHILGAVEIFSDNSEMVAALQRLQELQHLAYLDTLTSIANRRYLEVFLEARFNELSRFGWVFGLLLADIDHFKEVNDRYGHQAGDLMLQVVARTMAKNCRSFDLVGRWGGDEFMGIFSHLGKLQNLKTMAERLRTLTAKSSIPWRGHSISVTLSLGAAMVRPEDTADSLTQRVDQLLYESKRDGGNCLHLL</sequence>
<dbReference type="AlphaFoldDB" id="A0A7V6DQ73"/>
<dbReference type="CDD" id="cd00130">
    <property type="entry name" value="PAS"/>
    <property type="match status" value="1"/>
</dbReference>
<feature type="domain" description="GGDEF" evidence="3">
    <location>
        <begin position="184"/>
        <end position="315"/>
    </location>
</feature>
<dbReference type="InterPro" id="IPR000160">
    <property type="entry name" value="GGDEF_dom"/>
</dbReference>
<dbReference type="Pfam" id="PF13426">
    <property type="entry name" value="PAS_9"/>
    <property type="match status" value="1"/>
</dbReference>
<dbReference type="InterPro" id="IPR000014">
    <property type="entry name" value="PAS"/>
</dbReference>
<dbReference type="PROSITE" id="PS50113">
    <property type="entry name" value="PAC"/>
    <property type="match status" value="1"/>
</dbReference>
<evidence type="ECO:0000259" key="1">
    <source>
        <dbReference type="PROSITE" id="PS50112"/>
    </source>
</evidence>
<dbReference type="FunFam" id="3.30.70.270:FF:000001">
    <property type="entry name" value="Diguanylate cyclase domain protein"/>
    <property type="match status" value="1"/>
</dbReference>
<dbReference type="GO" id="GO:0003824">
    <property type="term" value="F:catalytic activity"/>
    <property type="evidence" value="ECO:0007669"/>
    <property type="project" value="UniProtKB-ARBA"/>
</dbReference>
<dbReference type="InterPro" id="IPR043128">
    <property type="entry name" value="Rev_trsase/Diguanyl_cyclase"/>
</dbReference>
<comment type="caution">
    <text evidence="4">The sequence shown here is derived from an EMBL/GenBank/DDBJ whole genome shotgun (WGS) entry which is preliminary data.</text>
</comment>
<organism evidence="4">
    <name type="scientific">Desulfobacca acetoxidans</name>
    <dbReference type="NCBI Taxonomy" id="60893"/>
    <lineage>
        <taxon>Bacteria</taxon>
        <taxon>Pseudomonadati</taxon>
        <taxon>Thermodesulfobacteriota</taxon>
        <taxon>Desulfobaccia</taxon>
        <taxon>Desulfobaccales</taxon>
        <taxon>Desulfobaccaceae</taxon>
        <taxon>Desulfobacca</taxon>
    </lineage>
</organism>
<dbReference type="EMBL" id="DTGR01000151">
    <property type="protein sequence ID" value="HHS29919.1"/>
    <property type="molecule type" value="Genomic_DNA"/>
</dbReference>
<dbReference type="Pfam" id="PF00990">
    <property type="entry name" value="GGDEF"/>
    <property type="match status" value="1"/>
</dbReference>
<dbReference type="PROSITE" id="PS50112">
    <property type="entry name" value="PAS"/>
    <property type="match status" value="1"/>
</dbReference>
<evidence type="ECO:0000259" key="3">
    <source>
        <dbReference type="PROSITE" id="PS50887"/>
    </source>
</evidence>
<reference evidence="4" key="1">
    <citation type="journal article" date="2020" name="mSystems">
        <title>Genome- and Community-Level Interaction Insights into Carbon Utilization and Element Cycling Functions of Hydrothermarchaeota in Hydrothermal Sediment.</title>
        <authorList>
            <person name="Zhou Z."/>
            <person name="Liu Y."/>
            <person name="Xu W."/>
            <person name="Pan J."/>
            <person name="Luo Z.H."/>
            <person name="Li M."/>
        </authorList>
    </citation>
    <scope>NUCLEOTIDE SEQUENCE [LARGE SCALE GENOMIC DNA]</scope>
    <source>
        <strain evidence="4">SpSt-767</strain>
    </source>
</reference>
<name>A0A7V6DQ73_9BACT</name>
<dbReference type="InterPro" id="IPR000700">
    <property type="entry name" value="PAS-assoc_C"/>
</dbReference>
<dbReference type="SMART" id="SM00267">
    <property type="entry name" value="GGDEF"/>
    <property type="match status" value="1"/>
</dbReference>
<dbReference type="CDD" id="cd01949">
    <property type="entry name" value="GGDEF"/>
    <property type="match status" value="1"/>
</dbReference>
<dbReference type="PANTHER" id="PTHR46663:SF4">
    <property type="entry name" value="DIGUANYLATE CYCLASE DGCT-RELATED"/>
    <property type="match status" value="1"/>
</dbReference>
<accession>A0A7V6DQ73</accession>
<dbReference type="SUPFAM" id="SSF55073">
    <property type="entry name" value="Nucleotide cyclase"/>
    <property type="match status" value="1"/>
</dbReference>
<evidence type="ECO:0000313" key="4">
    <source>
        <dbReference type="EMBL" id="HHS29919.1"/>
    </source>
</evidence>
<dbReference type="InterPro" id="IPR029787">
    <property type="entry name" value="Nucleotide_cyclase"/>
</dbReference>